<evidence type="ECO:0000313" key="3">
    <source>
        <dbReference type="Proteomes" id="UP000748531"/>
    </source>
</evidence>
<reference evidence="2" key="1">
    <citation type="submission" date="2019-05" db="EMBL/GenBank/DDBJ databases">
        <title>Annotation for the trematode Paragonimus heterotremus.</title>
        <authorList>
            <person name="Choi Y.-J."/>
        </authorList>
    </citation>
    <scope>NUCLEOTIDE SEQUENCE</scope>
    <source>
        <strain evidence="2">LC</strain>
    </source>
</reference>
<comment type="caution">
    <text evidence="2">The sequence shown here is derived from an EMBL/GenBank/DDBJ whole genome shotgun (WGS) entry which is preliminary data.</text>
</comment>
<feature type="compositionally biased region" description="Low complexity" evidence="1">
    <location>
        <begin position="16"/>
        <end position="29"/>
    </location>
</feature>
<accession>A0A8J4SEJ7</accession>
<organism evidence="2 3">
    <name type="scientific">Paragonimus heterotremus</name>
    <dbReference type="NCBI Taxonomy" id="100268"/>
    <lineage>
        <taxon>Eukaryota</taxon>
        <taxon>Metazoa</taxon>
        <taxon>Spiralia</taxon>
        <taxon>Lophotrochozoa</taxon>
        <taxon>Platyhelminthes</taxon>
        <taxon>Trematoda</taxon>
        <taxon>Digenea</taxon>
        <taxon>Plagiorchiida</taxon>
        <taxon>Troglotremata</taxon>
        <taxon>Troglotrematidae</taxon>
        <taxon>Paragonimus</taxon>
    </lineage>
</organism>
<dbReference type="PANTHER" id="PTHR47331">
    <property type="entry name" value="PHD-TYPE DOMAIN-CONTAINING PROTEIN"/>
    <property type="match status" value="1"/>
</dbReference>
<evidence type="ECO:0000313" key="2">
    <source>
        <dbReference type="EMBL" id="KAF5394038.1"/>
    </source>
</evidence>
<dbReference type="EMBL" id="LUCH01022469">
    <property type="protein sequence ID" value="KAF5394038.1"/>
    <property type="molecule type" value="Genomic_DNA"/>
</dbReference>
<gene>
    <name evidence="2" type="ORF">PHET_12352</name>
</gene>
<protein>
    <submittedName>
        <fullName evidence="2">Uncharacterized protein</fullName>
    </submittedName>
</protein>
<sequence>MSQAAAFRGPKDHRSTMSTGRTTVVPTTATDDEFNNKSTSRLRSQKQITELKEKYLDEELQLELLESKLRYRRELLRMRTKAEIAGIRARLQGERNEFEQANGVTTDSVSRLGNYVEGYCTHVERPSAKESDVRPTVVDSAMATGLQLVNRQELPQVELTHFYDHPENYRKCAHQFRFDVKSKVEVDRKYLVYLPNRCKGRAKESIAECTSLPSIRSLVGARKILSGLFGQTHQVSRMILDRRLNDCKIATNNSDAQANSTIEFPFVLPVKVNLQTQWKSDAGRDVLFSSKRSQGVQKMGCPCNS</sequence>
<proteinExistence type="predicted"/>
<name>A0A8J4SEJ7_9TREM</name>
<dbReference type="Proteomes" id="UP000748531">
    <property type="component" value="Unassembled WGS sequence"/>
</dbReference>
<dbReference type="AlphaFoldDB" id="A0A8J4SEJ7"/>
<dbReference type="OrthoDB" id="5987677at2759"/>
<keyword evidence="3" id="KW-1185">Reference proteome</keyword>
<evidence type="ECO:0000256" key="1">
    <source>
        <dbReference type="SAM" id="MobiDB-lite"/>
    </source>
</evidence>
<feature type="region of interest" description="Disordered" evidence="1">
    <location>
        <begin position="1"/>
        <end position="38"/>
    </location>
</feature>